<evidence type="ECO:0000256" key="2">
    <source>
        <dbReference type="ARBA" id="ARBA00022553"/>
    </source>
</evidence>
<dbReference type="Gene3D" id="3.30.559.10">
    <property type="entry name" value="Chloramphenicol acetyltransferase-like domain"/>
    <property type="match status" value="5"/>
</dbReference>
<evidence type="ECO:0000259" key="5">
    <source>
        <dbReference type="PROSITE" id="PS50075"/>
    </source>
</evidence>
<dbReference type="Proteomes" id="UP000193498">
    <property type="component" value="Unassembled WGS sequence"/>
</dbReference>
<dbReference type="STRING" id="1314790.A0A1Y1Y9Q2"/>
<evidence type="ECO:0000313" key="6">
    <source>
        <dbReference type="EMBL" id="ORX94727.1"/>
    </source>
</evidence>
<dbReference type="Gene3D" id="1.10.1200.10">
    <property type="entry name" value="ACP-like"/>
    <property type="match status" value="4"/>
</dbReference>
<dbReference type="PROSITE" id="PS50075">
    <property type="entry name" value="CARRIER"/>
    <property type="match status" value="4"/>
</dbReference>
<dbReference type="GO" id="GO:0044550">
    <property type="term" value="P:secondary metabolite biosynthetic process"/>
    <property type="evidence" value="ECO:0007669"/>
    <property type="project" value="TreeGrafter"/>
</dbReference>
<dbReference type="CDD" id="cd05918">
    <property type="entry name" value="A_NRPS_SidN3_like"/>
    <property type="match status" value="4"/>
</dbReference>
<dbReference type="InParanoid" id="A0A1Y1Y9Q2"/>
<dbReference type="InterPro" id="IPR000873">
    <property type="entry name" value="AMP-dep_synth/lig_dom"/>
</dbReference>
<dbReference type="InterPro" id="IPR010071">
    <property type="entry name" value="AA_adenyl_dom"/>
</dbReference>
<dbReference type="FunFam" id="3.40.50.12780:FF:000012">
    <property type="entry name" value="Non-ribosomal peptide synthetase"/>
    <property type="match status" value="2"/>
</dbReference>
<dbReference type="InterPro" id="IPR010060">
    <property type="entry name" value="NRPS_synth"/>
</dbReference>
<dbReference type="FunFam" id="1.10.1200.10:FF:000005">
    <property type="entry name" value="Nonribosomal peptide synthetase 1"/>
    <property type="match status" value="4"/>
</dbReference>
<dbReference type="PROSITE" id="PS00012">
    <property type="entry name" value="PHOSPHOPANTETHEINE"/>
    <property type="match status" value="2"/>
</dbReference>
<dbReference type="CDD" id="cd19545">
    <property type="entry name" value="FUM14_C_NRPS-like"/>
    <property type="match status" value="1"/>
</dbReference>
<feature type="domain" description="Carrier" evidence="5">
    <location>
        <begin position="765"/>
        <end position="841"/>
    </location>
</feature>
<gene>
    <name evidence="6" type="ORF">K493DRAFT_373247</name>
</gene>
<feature type="domain" description="Carrier" evidence="5">
    <location>
        <begin position="4271"/>
        <end position="4347"/>
    </location>
</feature>
<feature type="non-terminal residue" evidence="6">
    <location>
        <position position="4932"/>
    </location>
</feature>
<keyword evidence="2" id="KW-0597">Phosphoprotein</keyword>
<dbReference type="FunFam" id="3.30.300.30:FF:000015">
    <property type="entry name" value="Nonribosomal peptide synthase SidD"/>
    <property type="match status" value="4"/>
</dbReference>
<dbReference type="NCBIfam" id="TIGR01733">
    <property type="entry name" value="AA-adenyl-dom"/>
    <property type="match status" value="2"/>
</dbReference>
<dbReference type="CDD" id="cd19542">
    <property type="entry name" value="CT_NRPS-like"/>
    <property type="match status" value="2"/>
</dbReference>
<dbReference type="InterPro" id="IPR001242">
    <property type="entry name" value="Condensation_dom"/>
</dbReference>
<dbReference type="FunFam" id="3.40.50.980:FF:000001">
    <property type="entry name" value="Non-ribosomal peptide synthetase"/>
    <property type="match status" value="3"/>
</dbReference>
<dbReference type="InterPro" id="IPR020806">
    <property type="entry name" value="PKS_PP-bd"/>
</dbReference>
<dbReference type="Gene3D" id="3.30.300.30">
    <property type="match status" value="4"/>
</dbReference>
<feature type="domain" description="Carrier" evidence="5">
    <location>
        <begin position="3283"/>
        <end position="3359"/>
    </location>
</feature>
<comment type="similarity">
    <text evidence="4">Belongs to the NRP synthetase family.</text>
</comment>
<dbReference type="PANTHER" id="PTHR45527:SF1">
    <property type="entry name" value="FATTY ACID SYNTHASE"/>
    <property type="match status" value="1"/>
</dbReference>
<dbReference type="GO" id="GO:0016874">
    <property type="term" value="F:ligase activity"/>
    <property type="evidence" value="ECO:0007669"/>
    <property type="project" value="UniProtKB-KW"/>
</dbReference>
<name>A0A1Y1Y9Q2_9FUNG</name>
<dbReference type="InterPro" id="IPR020845">
    <property type="entry name" value="AMP-binding_CS"/>
</dbReference>
<reference evidence="6 7" key="1">
    <citation type="submission" date="2016-07" db="EMBL/GenBank/DDBJ databases">
        <title>Pervasive Adenine N6-methylation of Active Genes in Fungi.</title>
        <authorList>
            <consortium name="DOE Joint Genome Institute"/>
            <person name="Mondo S.J."/>
            <person name="Dannebaum R.O."/>
            <person name="Kuo R.C."/>
            <person name="Labutti K."/>
            <person name="Haridas S."/>
            <person name="Kuo A."/>
            <person name="Salamov A."/>
            <person name="Ahrendt S.R."/>
            <person name="Lipzen A."/>
            <person name="Sullivan W."/>
            <person name="Andreopoulos W.B."/>
            <person name="Clum A."/>
            <person name="Lindquist E."/>
            <person name="Daum C."/>
            <person name="Ramamoorthy G.K."/>
            <person name="Gryganskyi A."/>
            <person name="Culley D."/>
            <person name="Magnuson J.K."/>
            <person name="James T.Y."/>
            <person name="O'Malley M.A."/>
            <person name="Stajich J.E."/>
            <person name="Spatafora J.W."/>
            <person name="Visel A."/>
            <person name="Grigoriev I.V."/>
        </authorList>
    </citation>
    <scope>NUCLEOTIDE SEQUENCE [LARGE SCALE GENOMIC DNA]</scope>
    <source>
        <strain evidence="6 7">CBS 931.73</strain>
    </source>
</reference>
<dbReference type="SUPFAM" id="SSF52777">
    <property type="entry name" value="CoA-dependent acyltransferases"/>
    <property type="match status" value="11"/>
</dbReference>
<dbReference type="Pfam" id="PF00550">
    <property type="entry name" value="PP-binding"/>
    <property type="match status" value="4"/>
</dbReference>
<dbReference type="EMBL" id="MCFE01000197">
    <property type="protein sequence ID" value="ORX94727.1"/>
    <property type="molecule type" value="Genomic_DNA"/>
</dbReference>
<dbReference type="Gene3D" id="3.30.559.30">
    <property type="entry name" value="Nonribosomal peptide synthetase, condensation domain"/>
    <property type="match status" value="7"/>
</dbReference>
<keyword evidence="7" id="KW-1185">Reference proteome</keyword>
<dbReference type="Gene3D" id="2.30.38.10">
    <property type="entry name" value="Luciferase, Domain 3"/>
    <property type="match status" value="1"/>
</dbReference>
<keyword evidence="3" id="KW-0436">Ligase</keyword>
<evidence type="ECO:0000256" key="1">
    <source>
        <dbReference type="ARBA" id="ARBA00022450"/>
    </source>
</evidence>
<dbReference type="GO" id="GO:0005737">
    <property type="term" value="C:cytoplasm"/>
    <property type="evidence" value="ECO:0007669"/>
    <property type="project" value="TreeGrafter"/>
</dbReference>
<dbReference type="SUPFAM" id="SSF56801">
    <property type="entry name" value="Acetyl-CoA synthetase-like"/>
    <property type="match status" value="5"/>
</dbReference>
<dbReference type="InterPro" id="IPR023213">
    <property type="entry name" value="CAT-like_dom_sf"/>
</dbReference>
<evidence type="ECO:0000313" key="7">
    <source>
        <dbReference type="Proteomes" id="UP000193498"/>
    </source>
</evidence>
<dbReference type="Gene3D" id="3.40.50.12780">
    <property type="entry name" value="N-terminal domain of ligase-like"/>
    <property type="match status" value="4"/>
</dbReference>
<dbReference type="SUPFAM" id="SSF47336">
    <property type="entry name" value="ACP-like"/>
    <property type="match status" value="4"/>
</dbReference>
<sequence>MSSSVNACLFPQLSGYEAGDTKERYTSFNIVESKIASVSRLYAHNTLKKTSEVERMLLHAAWTILLSTYTGNRNIAFGTYSAEGKKQLSPEVFWSMFDADERSFSAAEWIHPDQLVPSSAGYDDELFNTAIIFANGGLNTEIVDTSKLVIHGIGWLEDEDLTIQLTFAKTHFTLDQGQLIASQLTHIVRSLVENLDTPVGSLEWASPAERSLFLETWQRGKADFVKELDDSCIHQLVEKQVEKTPENIALQFEDKEWITYAELNRRSNQLAHYLIRLGAGPETIIPICLEKSILMVVAILGVLKAGAAYVPLDPEHPEERVSFIVSETKARISLTTSDLGGILSECPNLQVILLDAMVTELDQNPVINPIVPEMRSSNLCYLIFTSGSTGMPKGVMIEHRAAVNYIVAHQSILNLQESDRFLQFSNYTFDASILDFFVNLTVGSCICLATKNNLLTHLSEMARLMKVTAAQLTTTVAGLLKPKEVPTLRLLQQGGEMMTKPVRDAWAGEVDLNNGYGPTETTVYTVVRRSLSASTAYNNIGWPIGRNQVFILDDRLKLVPLGAIGELCFGGPQLARGYLNRSDLTQLAFVESPFAKGERLYRSGDLGRFNTDGSITILGRKDNQVKLNGLRIELDEVEYALHQYSEVARASVRLLSTKSTSKAGQRALVTFVAFKSTLNDVASVQVIDSHQNAELIPKIEALQSIVRQKLPKYMVPTVWVPLTRVPVNTSGKTDLRTLERIFNESNLDQLRSLGTELNKSNAKSKPNTRIEQILLSAWASVLNIDPSRIGTDDSFYHLGGDSISAIQVSSMCRQLGVKVSVQSILQHPTIHQLNNFAELITIESEGYEVVDGGDFDEDEIPLTPIQEQFFAVEQPNVNHFHLSWLVKVKTPISSGNLQTALYKLIDHHDMLRVRFSQVDSRWKQRILPTKDIGIDVKRYHVLDPEELQEKISLLQKSLDIEVGPIFAFALYDLSDGQQLLFMTIHHYIIDLVSWRIIWEDLENLLEGQPLPYKSLSFRTWSRMLRAHASTLSQSDWPSQEYIEPLNIDGSKTQLNTQATVDTLSFSLDEEYTTLLFGTSNAAYKTKAVDFMLASLAASYCVTFQTQSLGIATEGHGREPWTDLIDISRTVGWFTSIYPMNIVAGSNESIIDVLKRTKDLRQRIPNHGINYGLLRYLNEVTSREFERDSLQVGFNYLGRFQHLEKANALLQDVDDQYKFDLQMIGPQWRRMNAIEAEVTMLHNTLRASISYSQALHEKSIIERWMKAWREMLLEAITTCANQDVSRFTVSDLPLLSMPANDLDQLIDEILPKYGVRNTEDIYPCSPIQEGLIMGNMRSPSLYHVQDVYELVGSWDFEKLKSAWRAVIQDLPILRTIFINNPYIHQDSGAYLQVVLKKMEPDMGYLPVQAEDVDHVLSEYLTDDIAKGFPLGKSNIRFCLIHQNNGGALLVISRHHAINDGWSDRITMECLLSAYNNTLKPATIPFRDYIEYHIEEQRQQKSQLERDFWCNYLMNTEPCVFPKLGDAGHLAEEYVQLSVNSELRAGDLQHLAKKAGVTTFTLFQAAWGLILQPYYGADECIFGILVNGRNIPMKNVDKVVGPCINTLPLRVSYKPQAIVYDWLRKIHDHMVASIPYQHAGLHSIKKWSNAEGGALAFDSILNFQPSEMTNEATSTKGELSLKRLRIIEPTEYPLGLNICVRNEKFVYRLDYNVQTLHQTLAELFLQRLDVILDAMLNISPISTLESIPKMPNLEKDMLESFSRSNSSPFEPEAYLHSYVEWQAMSSSDRIALQTEENELVSYGELNKRANRLANYLINIGVTPKPLIPICIGKSVDMIVAILAVLKSGGAYIPLDPENPKERNMFIIEEVKAQVVITTSVLRTRFEGCARVLMDTDAYAIGQHPNENPMMENLSPSDPCYVLYTSGSTGVPKGVVLEHRSVVNFVHAYQEDWRLDTQDRVLQFANYTFDVSILEIFTTFLAGARVVIAKKESLMNNLENTINTMNITAAVMITTIAGTVKPARVPSIKKLIVGGEMLTSTVRDIWASKVILSNAYGPTEAAVAFIVNSVVDPVPLGAVGELCVSGPQLARGYLNRPDLTAAAFVSNPNSPAERMYRTGDLARFNMDGTVELIGRMDNQIKLNGLRIELDEIEHDSSRTPNDKATDRKILVALANFNEQLNEDSTTILYDANEARQFAKWIEELRTTLAAKLPPYMQPNVIIPIRQVPINTNGKVDRGELKKKLYNMDRGELFTQGKSGNDTPFLPATNTELHWLKLWSRVLGIAENQIRADSSFFSLGGDSIVAIKLVEVARQKGYILTVQQVFEHPTITEMAKLVPSPVSNGVRAKEIEKFSLLKLKPDEVKCLLNSEVQDNGIPIANVVDVYPCAPLQEGLFAIGLRANSEYLTQQVFSFDESVDIMRLKKAWSTVIKSNPILRTTIVFVSRGNSHLNGLQVVLSDDMIDWREIATGSATLMEHEIQETLQKDREEGIAEDLVRAYRALDLPQRPSYASFIEYNVGLDRGKSLEYWSRVLDGAAATHISKHTSFSTKPQARSCIEERVQVDITELARRHNITIATVMNLAWSLVLRAHTGSSDIVFGVVNSGRNVPVGGVDQICGPCINTLPVRVSLEDDSTLLDVLSQIHTAQLEQCQYQNIGLHEIQKLWGNGQMDSLFDTLLVVQNLTGGDQHHTFESIGLMEVKAAMPASYPLVVELSTGKREHHLSMLYDEDVVSQDEAKWIFEHLKTALQRIVSNTNTLIGSFSVIAAHEHELLQQWSGPSADVTHHGCIHTLFEEQVVRTPNNIAVQFEDSEFVTYHELNSRANRLAHYLAEIGVGVESMVPLCIDRSIDMVVAILAVLKLEEPTCYTSRFQGSVPAVVAIEDLELEEYSDTNPVIANLTGANLCYVIYTSGSTGVPKGVLLEHTATLNFVVAMQDVWRLEMVDSVLQFASYTFDAFVIEVFVPLLFGSRTCLANKEALYSKLDEMIAIMNVNTLMLTPSVASLLQCDKNCHVKRLCLGGEMMTPDLKDRWASLAHLSNAYGPTESAVAFMVNRRVTESTSCGNIGLPFGRNRIYILDSRLRPVPLGAVGELCVSGPQLARGYLNRPDLTAAAFVSNPNSPAERMYRTGDLARFNMDGTVELIGRMDNQIKLNGLRIELDEIEHVLHEHPMVSRACVLPLAVDKATDRKTLVAFLEFTSLLHKKAESALLYQEYVEPVRNILVQVEALVRFKLPSYMVPCIWFPLGVMPKNSSGKIARGSLMDLYQSTAKEEIHKFNSFKCAADPQSKNENESIWVTLWSQALNIDEDGIDISDTFFSLGGDSIVAIKLVAAARRQGYQITVQQVFEHPTITEMAKLVPFPVSNGVRAKEIEKFSLLKLEPGEVEDLLNVDVQNNGIPISSVEDVYPCVPLQEGLFALGLRANSEYLTQHVFSFDESVDIMRLKKAWSTVIKSNPILRTTIVFVSRGNSHLNGLQVVLSDDMIDWREIATGSATLMEHEIQETLQKDREEGIAEDLVRAYRALDLPQRPSYASFIEYNVGLDRGKSLEYWSRVLDGAAATHISKHTSFSTKPQARSCIEERVQVDITELARRHNITIATVMNLAWSLVLRAHTGSSDVVFGVVNSGRNVPCQYQNIGLHEIQKLWGNGQMDSLFDTLLVVQNLTGGDQRHTFESIGLMEVKAAMPASYPLVVELSTGKREHHLSMLYDEDVVSQDEAKWIFEHLKTALQRIVSNTNTLVGSFSVIAAHEHELLQQWSGPSTDVTHHGCIHTLFEEQVVRTPNNIAVQFEDSEFVTYHELNSRANRLAHYLAEIGVGVESMVPLCIDRSIDMVVAILAVLKAGGAYVPMDPANPEERSRFIVKETSAQTVLVSRCYTSRFQGSVPAVVVIEDLELEEYSDTNPVIANLTGANLCYVIYTSGSTGVPKGVLLEHTATLNFVVAMQDVWRLEMVDSVLQFASYTFDAFVIEVFVPLLFGSRTCLANKEALYSKLDEMIAVMNVNTLMLTPSVASLLQCDKNCHVKRLCLGGEMMTPDLKDRWASLAHLSNAYGPTESAVAFMVNRRVTESTSCGNIGLPFGRNRIYILDSRLRPVPLGAVGELCVSGPQLARGYLNRPDLTAAAFVSNPDSPAERMYRTGDLARFNMDGTVELIGRMDNQIKLNGLRIELDEIEHILHEHPMVSRACVLPLIVDKETNRKILVALVNFYEQLTERVGTMLYNAAETEQFMTWIAEIQTLLTTKLPSYMEPNMIIPIRRVPTNELHALSKSEGETSSLPATEMELCWIKLWSRVLIIAESQIRTNSSFFSLGGDSIVAIKLVAAARQQGYQITVQQVFEHPTITEMAKLVPSPVSNGVRAKEIEKFSLLKLEPGLFALGLRANSEYLTQHVFSFDESVDIMRLKKAWSTVIKSNPILRTTIVFVSRGNSHLNGLQVVLSDDMIDWREIATGSATLMEHEIQETLQKDREEGIAEGKLLTRFTWLRGEQPGGCLIWTIHHALYDGWSMGLIVEDLVRAYRALDLPQRPSYASFIEYNVGLDRGKSLEYWSRVLDGAAATHISKHTSFSTKPQTRSCIEERVQVDITELARRHNITIATVMNLAWSLVLRAHTGSSDVVFGVVNSGRNVPVGGIDQICGPCINTLPVRVNLEDDSTLLDVLSQIHTAQLEQCQYQNIGLQEIQKLWGNGQMDSLFDTLLVVQNLTGGDQRHTFESIGLMEVKAAMPASYPLVVELSTGKREHHLSMLYDEDVVSQDEAKWIFEHLKTALQRIASNTNTLIGSFSVIAAHEHELLQQWSGPSADVTHHGCIHTLFEEQVVRTPNNIAVQFEDSEFVTYHELNSRANRLAHYLAEIGVGVESMVPLCIDKSVDMIVAMLAVLKAGGAYVPMDPNYPEARSSFIISETHAIVVVTSSKYMAKFDKSMSGIIDCEDKLLENYSEE</sequence>
<accession>A0A1Y1Y9Q2</accession>
<dbReference type="CDD" id="cd19534">
    <property type="entry name" value="E_NRPS"/>
    <property type="match status" value="1"/>
</dbReference>
<proteinExistence type="inferred from homology"/>
<dbReference type="InterPro" id="IPR006162">
    <property type="entry name" value="Ppantetheine_attach_site"/>
</dbReference>
<dbReference type="Gene3D" id="3.40.50.980">
    <property type="match status" value="2"/>
</dbReference>
<dbReference type="InterPro" id="IPR042099">
    <property type="entry name" value="ANL_N_sf"/>
</dbReference>
<dbReference type="PANTHER" id="PTHR45527">
    <property type="entry name" value="NONRIBOSOMAL PEPTIDE SYNTHETASE"/>
    <property type="match status" value="1"/>
</dbReference>
<dbReference type="GO" id="GO:0043041">
    <property type="term" value="P:amino acid activation for nonribosomal peptide biosynthetic process"/>
    <property type="evidence" value="ECO:0007669"/>
    <property type="project" value="TreeGrafter"/>
</dbReference>
<dbReference type="SMART" id="SM00823">
    <property type="entry name" value="PKS_PP"/>
    <property type="match status" value="4"/>
</dbReference>
<organism evidence="6 7">
    <name type="scientific">Basidiobolus meristosporus CBS 931.73</name>
    <dbReference type="NCBI Taxonomy" id="1314790"/>
    <lineage>
        <taxon>Eukaryota</taxon>
        <taxon>Fungi</taxon>
        <taxon>Fungi incertae sedis</taxon>
        <taxon>Zoopagomycota</taxon>
        <taxon>Entomophthoromycotina</taxon>
        <taxon>Basidiobolomycetes</taxon>
        <taxon>Basidiobolales</taxon>
        <taxon>Basidiobolaceae</taxon>
        <taxon>Basidiobolus</taxon>
    </lineage>
</organism>
<dbReference type="PROSITE" id="PS00455">
    <property type="entry name" value="AMP_BINDING"/>
    <property type="match status" value="4"/>
</dbReference>
<dbReference type="Pfam" id="PF00668">
    <property type="entry name" value="Condensation"/>
    <property type="match status" value="6"/>
</dbReference>
<protein>
    <submittedName>
        <fullName evidence="6">Amino acid adenylation</fullName>
    </submittedName>
</protein>
<comment type="caution">
    <text evidence="6">The sequence shown here is derived from an EMBL/GenBank/DDBJ whole genome shotgun (WGS) entry which is preliminary data.</text>
</comment>
<dbReference type="Pfam" id="PF00501">
    <property type="entry name" value="AMP-binding"/>
    <property type="match status" value="6"/>
</dbReference>
<feature type="domain" description="Carrier" evidence="5">
    <location>
        <begin position="2262"/>
        <end position="2338"/>
    </location>
</feature>
<dbReference type="SMART" id="SM01294">
    <property type="entry name" value="PKS_PP_betabranch"/>
    <property type="match status" value="2"/>
</dbReference>
<keyword evidence="1" id="KW-0596">Phosphopantetheine</keyword>
<evidence type="ECO:0000256" key="4">
    <source>
        <dbReference type="ARBA" id="ARBA00029454"/>
    </source>
</evidence>
<dbReference type="NCBIfam" id="TIGR01720">
    <property type="entry name" value="NRPS-para261"/>
    <property type="match status" value="1"/>
</dbReference>
<evidence type="ECO:0000256" key="3">
    <source>
        <dbReference type="ARBA" id="ARBA00022598"/>
    </source>
</evidence>
<dbReference type="InterPro" id="IPR009081">
    <property type="entry name" value="PP-bd_ACP"/>
</dbReference>
<dbReference type="GO" id="GO:0031177">
    <property type="term" value="F:phosphopantetheine binding"/>
    <property type="evidence" value="ECO:0007669"/>
    <property type="project" value="InterPro"/>
</dbReference>
<dbReference type="NCBIfam" id="NF003417">
    <property type="entry name" value="PRK04813.1"/>
    <property type="match status" value="7"/>
</dbReference>
<dbReference type="OrthoDB" id="416786at2759"/>
<dbReference type="InterPro" id="IPR036736">
    <property type="entry name" value="ACP-like_sf"/>
</dbReference>
<dbReference type="InterPro" id="IPR045851">
    <property type="entry name" value="AMP-bd_C_sf"/>
</dbReference>